<keyword evidence="6 9" id="KW-0067">ATP-binding</keyword>
<protein>
    <recommendedName>
        <fullName evidence="9">ATP-binding protein Uup</fullName>
        <ecNumber evidence="9">3.6.1.-</ecNumber>
    </recommendedName>
</protein>
<dbReference type="InterPro" id="IPR003439">
    <property type="entry name" value="ABC_transporter-like_ATP-bd"/>
</dbReference>
<dbReference type="FunFam" id="3.40.50.300:FF:000011">
    <property type="entry name" value="Putative ABC transporter ATP-binding component"/>
    <property type="match status" value="1"/>
</dbReference>
<keyword evidence="8 9" id="KW-0234">DNA repair</keyword>
<dbReference type="GO" id="GO:0005737">
    <property type="term" value="C:cytoplasm"/>
    <property type="evidence" value="ECO:0007669"/>
    <property type="project" value="UniProtKB-SubCell"/>
</dbReference>
<dbReference type="InterPro" id="IPR032781">
    <property type="entry name" value="ABC_tran_Xtn"/>
</dbReference>
<organism evidence="11 12">
    <name type="scientific">Candidatus Desantisbacteria bacterium CG2_30_40_21</name>
    <dbReference type="NCBI Taxonomy" id="1817895"/>
    <lineage>
        <taxon>Bacteria</taxon>
        <taxon>Candidatus Desantisiibacteriota</taxon>
    </lineage>
</organism>
<dbReference type="SUPFAM" id="SSF52540">
    <property type="entry name" value="P-loop containing nucleoside triphosphate hydrolases"/>
    <property type="match status" value="2"/>
</dbReference>
<comment type="subcellular location">
    <subcellularLocation>
        <location evidence="9">Cytoplasm</location>
    </subcellularLocation>
    <text evidence="9">Associates with ribosomes.</text>
</comment>
<dbReference type="InterPro" id="IPR043686">
    <property type="entry name" value="Uup"/>
</dbReference>
<keyword evidence="3 9" id="KW-0547">Nucleotide-binding</keyword>
<keyword evidence="7 9" id="KW-0238">DNA-binding</keyword>
<keyword evidence="9" id="KW-0175">Coiled coil</keyword>
<dbReference type="PANTHER" id="PTHR42855:SF1">
    <property type="entry name" value="ABC TRANSPORTER DOMAIN-CONTAINING PROTEIN"/>
    <property type="match status" value="1"/>
</dbReference>
<dbReference type="FunFam" id="3.40.50.300:FF:000309">
    <property type="entry name" value="ABC transporter ATP-binding protein"/>
    <property type="match status" value="1"/>
</dbReference>
<feature type="domain" description="ABC transporter" evidence="10">
    <location>
        <begin position="4"/>
        <end position="253"/>
    </location>
</feature>
<sequence length="632" mass="71926">MSLISLQEITLAFGEPLIFDKLNLQIEPGEKIALLGRNGAGKTTLMKVMAGQLKIQNGIVTFQKGIKVAHLPQEVPSDIKGSVFDIVLSGLGKSGKLLSDYHHLTTRLQTEHTPKLMRQLDTLQSELDYTDGWNVNGQVEDVIKHMKLDPESDFEKLSGGQKRRTLLARALVLKPDVLLLDEPTNHLDMDSINWLEQFLINYPGCIFFVTHDRSFMASLATRIVELDRGKIYSWQCSYKIFLKRKQAVLDNEELEWAKFDKKLAQEEIWIRQGVKARRCRNEGRVKALERLREEKKNQRKQVGQVRVNLQESSSSGKQVIKAINLSYTYNDNCLICDFTTQILRGDKIGILGPNGCGKTTLLRILLGQLPPQKGEVILGCNLSIAYYDQLREQLDEEKTVAQNICGDADTVTINGNPRHIIGYLQDFLFSPDRARTPIKVLSGGERNRLLLARLFTRPFNLLVMDEPTNDLDIETMELLEELLLEYKGTLLLVSHDKSFINNVVYSTICFEGNGELNEYSGGYDDYLSQSRHDEPSPILAPKIKTDIKKPVKSEEIASQKLSFKEKCELEELMLEIEKIEAEQEKIFALFADASFYQRNAKEVASTKSRSNFLAEEIKKLYGQLEYSDKRLK</sequence>
<gene>
    <name evidence="9" type="primary">uup</name>
    <name evidence="11" type="ORF">AUJ95_08800</name>
</gene>
<evidence type="ECO:0000259" key="10">
    <source>
        <dbReference type="PROSITE" id="PS50893"/>
    </source>
</evidence>
<reference evidence="11 12" key="1">
    <citation type="journal article" date="2016" name="Environ. Microbiol.">
        <title>Genomic resolution of a cold subsurface aquifer community provides metabolic insights for novel microbes adapted to high CO concentrations.</title>
        <authorList>
            <person name="Probst A.J."/>
            <person name="Castelle C.J."/>
            <person name="Singh A."/>
            <person name="Brown C.T."/>
            <person name="Anantharaman K."/>
            <person name="Sharon I."/>
            <person name="Hug L.A."/>
            <person name="Burstein D."/>
            <person name="Emerson J.B."/>
            <person name="Thomas B.C."/>
            <person name="Banfield J.F."/>
        </authorList>
    </citation>
    <scope>NUCLEOTIDE SEQUENCE [LARGE SCALE GENOMIC DNA]</scope>
    <source>
        <strain evidence="11">CG2_30_40_21</strain>
    </source>
</reference>
<feature type="binding site" evidence="9">
    <location>
        <begin position="36"/>
        <end position="43"/>
    </location>
    <ligand>
        <name>ATP</name>
        <dbReference type="ChEBI" id="CHEBI:30616"/>
        <label>1</label>
    </ligand>
</feature>
<dbReference type="Pfam" id="PF00005">
    <property type="entry name" value="ABC_tran"/>
    <property type="match status" value="2"/>
</dbReference>
<dbReference type="GO" id="GO:0005524">
    <property type="term" value="F:ATP binding"/>
    <property type="evidence" value="ECO:0007669"/>
    <property type="project" value="UniProtKB-UniRule"/>
</dbReference>
<evidence type="ECO:0000313" key="12">
    <source>
        <dbReference type="Proteomes" id="UP000183085"/>
    </source>
</evidence>
<evidence type="ECO:0000256" key="6">
    <source>
        <dbReference type="ARBA" id="ARBA00022840"/>
    </source>
</evidence>
<accession>A0A1J5DXI5</accession>
<keyword evidence="1 9" id="KW-0963">Cytoplasm</keyword>
<evidence type="ECO:0000256" key="9">
    <source>
        <dbReference type="HAMAP-Rule" id="MF_00848"/>
    </source>
</evidence>
<feature type="coiled-coil region" evidence="9">
    <location>
        <begin position="562"/>
        <end position="589"/>
    </location>
</feature>
<dbReference type="InterPro" id="IPR037118">
    <property type="entry name" value="Val-tRNA_synth_C_sf"/>
</dbReference>
<dbReference type="AlphaFoldDB" id="A0A1J5DXI5"/>
<dbReference type="PROSITE" id="PS50893">
    <property type="entry name" value="ABC_TRANSPORTER_2"/>
    <property type="match status" value="2"/>
</dbReference>
<proteinExistence type="inferred from homology"/>
<dbReference type="EMBL" id="MNYI01000226">
    <property type="protein sequence ID" value="OIP37034.1"/>
    <property type="molecule type" value="Genomic_DNA"/>
</dbReference>
<dbReference type="GO" id="GO:0043022">
    <property type="term" value="F:ribosome binding"/>
    <property type="evidence" value="ECO:0007669"/>
    <property type="project" value="UniProtKB-UniRule"/>
</dbReference>
<evidence type="ECO:0000256" key="1">
    <source>
        <dbReference type="ARBA" id="ARBA00022490"/>
    </source>
</evidence>
<dbReference type="InterPro" id="IPR051309">
    <property type="entry name" value="ABCF_ATPase"/>
</dbReference>
<dbReference type="PROSITE" id="PS00211">
    <property type="entry name" value="ABC_TRANSPORTER_1"/>
    <property type="match status" value="1"/>
</dbReference>
<feature type="coiled-coil region" evidence="9">
    <location>
        <begin position="281"/>
        <end position="308"/>
    </location>
</feature>
<feature type="domain" description="ABC transporter" evidence="10">
    <location>
        <begin position="320"/>
        <end position="538"/>
    </location>
</feature>
<dbReference type="InterPro" id="IPR027417">
    <property type="entry name" value="P-loop_NTPase"/>
</dbReference>
<dbReference type="InterPro" id="IPR017871">
    <property type="entry name" value="ABC_transporter-like_CS"/>
</dbReference>
<dbReference type="InterPro" id="IPR003593">
    <property type="entry name" value="AAA+_ATPase"/>
</dbReference>
<dbReference type="GO" id="GO:0003677">
    <property type="term" value="F:DNA binding"/>
    <property type="evidence" value="ECO:0007669"/>
    <property type="project" value="UniProtKB-UniRule"/>
</dbReference>
<name>A0A1J5DXI5_9BACT</name>
<dbReference type="InterPro" id="IPR032524">
    <property type="entry name" value="ABC_tran_C"/>
</dbReference>
<keyword evidence="2 9" id="KW-0677">Repeat</keyword>
<evidence type="ECO:0000313" key="11">
    <source>
        <dbReference type="EMBL" id="OIP37034.1"/>
    </source>
</evidence>
<comment type="similarity">
    <text evidence="9">Belongs to the ABC transporter superfamily. ABCF family. Uup subfamily.</text>
</comment>
<comment type="function">
    <text evidence="9">Probably plays a role in ribosome assembly or function. May be involved in resolution of branched DNA intermediates that result from template switching in postreplication gaps. Binds DNA and has ATPase activity.</text>
</comment>
<dbReference type="Pfam" id="PF16326">
    <property type="entry name" value="ABC_tran_CTD"/>
    <property type="match status" value="1"/>
</dbReference>
<dbReference type="HAMAP" id="MF_00848">
    <property type="entry name" value="Uup"/>
    <property type="match status" value="1"/>
</dbReference>
<dbReference type="Gene3D" id="3.40.50.300">
    <property type="entry name" value="P-loop containing nucleotide triphosphate hydrolases"/>
    <property type="match status" value="2"/>
</dbReference>
<comment type="catalytic activity">
    <reaction evidence="9">
        <text>ATP + H2O = ADP + phosphate + H(+)</text>
        <dbReference type="Rhea" id="RHEA:13065"/>
        <dbReference type="ChEBI" id="CHEBI:15377"/>
        <dbReference type="ChEBI" id="CHEBI:15378"/>
        <dbReference type="ChEBI" id="CHEBI:30616"/>
        <dbReference type="ChEBI" id="CHEBI:43474"/>
        <dbReference type="ChEBI" id="CHEBI:456216"/>
    </reaction>
</comment>
<evidence type="ECO:0000256" key="3">
    <source>
        <dbReference type="ARBA" id="ARBA00022741"/>
    </source>
</evidence>
<keyword evidence="5 9" id="KW-0378">Hydrolase</keyword>
<dbReference type="Gene3D" id="1.10.287.380">
    <property type="entry name" value="Valyl-tRNA synthetase, C-terminal domain"/>
    <property type="match status" value="1"/>
</dbReference>
<dbReference type="SMART" id="SM00382">
    <property type="entry name" value="AAA"/>
    <property type="match status" value="2"/>
</dbReference>
<dbReference type="CDD" id="cd03221">
    <property type="entry name" value="ABCF_EF-3"/>
    <property type="match status" value="2"/>
</dbReference>
<evidence type="ECO:0000256" key="8">
    <source>
        <dbReference type="ARBA" id="ARBA00023204"/>
    </source>
</evidence>
<dbReference type="Pfam" id="PF12848">
    <property type="entry name" value="ABC_tran_Xtn"/>
    <property type="match status" value="1"/>
</dbReference>
<evidence type="ECO:0000256" key="7">
    <source>
        <dbReference type="ARBA" id="ARBA00023125"/>
    </source>
</evidence>
<feature type="binding site" evidence="9">
    <location>
        <begin position="352"/>
        <end position="359"/>
    </location>
    <ligand>
        <name>ATP</name>
        <dbReference type="ChEBI" id="CHEBI:30616"/>
        <label>2</label>
    </ligand>
</feature>
<evidence type="ECO:0000256" key="5">
    <source>
        <dbReference type="ARBA" id="ARBA00022801"/>
    </source>
</evidence>
<evidence type="ECO:0000256" key="4">
    <source>
        <dbReference type="ARBA" id="ARBA00022763"/>
    </source>
</evidence>
<evidence type="ECO:0000256" key="2">
    <source>
        <dbReference type="ARBA" id="ARBA00022737"/>
    </source>
</evidence>
<dbReference type="PANTHER" id="PTHR42855">
    <property type="entry name" value="ABC TRANSPORTER ATP-BINDING SUBUNIT"/>
    <property type="match status" value="1"/>
</dbReference>
<dbReference type="GO" id="GO:0016887">
    <property type="term" value="F:ATP hydrolysis activity"/>
    <property type="evidence" value="ECO:0007669"/>
    <property type="project" value="UniProtKB-UniRule"/>
</dbReference>
<keyword evidence="4 9" id="KW-0227">DNA damage</keyword>
<dbReference type="STRING" id="1817895.AUJ95_08800"/>
<comment type="caution">
    <text evidence="11">The sequence shown here is derived from an EMBL/GenBank/DDBJ whole genome shotgun (WGS) entry which is preliminary data.</text>
</comment>
<dbReference type="Proteomes" id="UP000183085">
    <property type="component" value="Unassembled WGS sequence"/>
</dbReference>
<dbReference type="EC" id="3.6.1.-" evidence="9"/>
<dbReference type="GO" id="GO:0006281">
    <property type="term" value="P:DNA repair"/>
    <property type="evidence" value="ECO:0007669"/>
    <property type="project" value="UniProtKB-KW"/>
</dbReference>